<dbReference type="InParanoid" id="A2DU76"/>
<dbReference type="EMBL" id="DS113247">
    <property type="protein sequence ID" value="EAY16069.1"/>
    <property type="molecule type" value="Genomic_DNA"/>
</dbReference>
<evidence type="ECO:0000313" key="4">
    <source>
        <dbReference type="Proteomes" id="UP000001542"/>
    </source>
</evidence>
<evidence type="ECO:0000259" key="2">
    <source>
        <dbReference type="Pfam" id="PF11929"/>
    </source>
</evidence>
<dbReference type="Pfam" id="PF11929">
    <property type="entry name" value="DUF3447"/>
    <property type="match status" value="1"/>
</dbReference>
<dbReference type="Gene3D" id="1.25.40.20">
    <property type="entry name" value="Ankyrin repeat-containing domain"/>
    <property type="match status" value="1"/>
</dbReference>
<feature type="domain" description="DUF3447" evidence="2">
    <location>
        <begin position="1"/>
        <end position="55"/>
    </location>
</feature>
<dbReference type="PROSITE" id="PS50088">
    <property type="entry name" value="ANK_REPEAT"/>
    <property type="match status" value="1"/>
</dbReference>
<protein>
    <recommendedName>
        <fullName evidence="2">DUF3447 domain-containing protein</fullName>
    </recommendedName>
</protein>
<dbReference type="Proteomes" id="UP000001542">
    <property type="component" value="Unassembled WGS sequence"/>
</dbReference>
<accession>A2DU76</accession>
<dbReference type="PROSITE" id="PS50297">
    <property type="entry name" value="ANK_REP_REGION"/>
    <property type="match status" value="1"/>
</dbReference>
<dbReference type="VEuPathDB" id="TrichDB:TVAGG3_0438300"/>
<dbReference type="Pfam" id="PF12796">
    <property type="entry name" value="Ank_2"/>
    <property type="match status" value="1"/>
</dbReference>
<dbReference type="InterPro" id="IPR036770">
    <property type="entry name" value="Ankyrin_rpt-contain_sf"/>
</dbReference>
<organism evidence="3 4">
    <name type="scientific">Trichomonas vaginalis (strain ATCC PRA-98 / G3)</name>
    <dbReference type="NCBI Taxonomy" id="412133"/>
    <lineage>
        <taxon>Eukaryota</taxon>
        <taxon>Metamonada</taxon>
        <taxon>Parabasalia</taxon>
        <taxon>Trichomonadida</taxon>
        <taxon>Trichomonadidae</taxon>
        <taxon>Trichomonas</taxon>
    </lineage>
</organism>
<dbReference type="SUPFAM" id="SSF48403">
    <property type="entry name" value="Ankyrin repeat"/>
    <property type="match status" value="1"/>
</dbReference>
<dbReference type="KEGG" id="tva:4774076"/>
<dbReference type="SMART" id="SM00248">
    <property type="entry name" value="ANK"/>
    <property type="match status" value="2"/>
</dbReference>
<reference evidence="3" key="1">
    <citation type="submission" date="2006-10" db="EMBL/GenBank/DDBJ databases">
        <authorList>
            <person name="Amadeo P."/>
            <person name="Zhao Q."/>
            <person name="Wortman J."/>
            <person name="Fraser-Liggett C."/>
            <person name="Carlton J."/>
        </authorList>
    </citation>
    <scope>NUCLEOTIDE SEQUENCE</scope>
    <source>
        <strain evidence="3">G3</strain>
    </source>
</reference>
<name>A2DU76_TRIV3</name>
<evidence type="ECO:0000256" key="1">
    <source>
        <dbReference type="PROSITE-ProRule" id="PRU00023"/>
    </source>
</evidence>
<sequence length="136" mass="15779">MSECLKYQIPDEECMKYAMISHNIDFVTFLMNEYNLEINISDCVFYNNLDAFLVYFDQTNDLNKCFVYSQIFNIPSFCKYFLSHDANINEKDNRGNTALHIAAQYNCSEVAEYLLLHCANINEKDNSLNTALHIAA</sequence>
<feature type="repeat" description="ANK" evidence="1">
    <location>
        <begin position="94"/>
        <end position="126"/>
    </location>
</feature>
<proteinExistence type="predicted"/>
<dbReference type="PANTHER" id="PTHR24182">
    <property type="entry name" value="ANKYRIN REPEAT AND SOCS BOX CONTAINING 4"/>
    <property type="match status" value="1"/>
</dbReference>
<keyword evidence="4" id="KW-1185">Reference proteome</keyword>
<dbReference type="RefSeq" id="XP_001328292.1">
    <property type="nucleotide sequence ID" value="XM_001328257.1"/>
</dbReference>
<gene>
    <name evidence="3" type="ORF">TVAG_278350</name>
</gene>
<keyword evidence="1" id="KW-0040">ANK repeat</keyword>
<reference evidence="3" key="2">
    <citation type="journal article" date="2007" name="Science">
        <title>Draft genome sequence of the sexually transmitted pathogen Trichomonas vaginalis.</title>
        <authorList>
            <person name="Carlton J.M."/>
            <person name="Hirt R.P."/>
            <person name="Silva J.C."/>
            <person name="Delcher A.L."/>
            <person name="Schatz M."/>
            <person name="Zhao Q."/>
            <person name="Wortman J.R."/>
            <person name="Bidwell S.L."/>
            <person name="Alsmark U.C.M."/>
            <person name="Besteiro S."/>
            <person name="Sicheritz-Ponten T."/>
            <person name="Noel C.J."/>
            <person name="Dacks J.B."/>
            <person name="Foster P.G."/>
            <person name="Simillion C."/>
            <person name="Van de Peer Y."/>
            <person name="Miranda-Saavedra D."/>
            <person name="Barton G.J."/>
            <person name="Westrop G.D."/>
            <person name="Mueller S."/>
            <person name="Dessi D."/>
            <person name="Fiori P.L."/>
            <person name="Ren Q."/>
            <person name="Paulsen I."/>
            <person name="Zhang H."/>
            <person name="Bastida-Corcuera F.D."/>
            <person name="Simoes-Barbosa A."/>
            <person name="Brown M.T."/>
            <person name="Hayes R.D."/>
            <person name="Mukherjee M."/>
            <person name="Okumura C.Y."/>
            <person name="Schneider R."/>
            <person name="Smith A.J."/>
            <person name="Vanacova S."/>
            <person name="Villalvazo M."/>
            <person name="Haas B.J."/>
            <person name="Pertea M."/>
            <person name="Feldblyum T.V."/>
            <person name="Utterback T.R."/>
            <person name="Shu C.L."/>
            <person name="Osoegawa K."/>
            <person name="de Jong P.J."/>
            <person name="Hrdy I."/>
            <person name="Horvathova L."/>
            <person name="Zubacova Z."/>
            <person name="Dolezal P."/>
            <person name="Malik S.B."/>
            <person name="Logsdon J.M. Jr."/>
            <person name="Henze K."/>
            <person name="Gupta A."/>
            <person name="Wang C.C."/>
            <person name="Dunne R.L."/>
            <person name="Upcroft J.A."/>
            <person name="Upcroft P."/>
            <person name="White O."/>
            <person name="Salzberg S.L."/>
            <person name="Tang P."/>
            <person name="Chiu C.-H."/>
            <person name="Lee Y.-S."/>
            <person name="Embley T.M."/>
            <person name="Coombs G.H."/>
            <person name="Mottram J.C."/>
            <person name="Tachezy J."/>
            <person name="Fraser-Liggett C.M."/>
            <person name="Johnson P.J."/>
        </authorList>
    </citation>
    <scope>NUCLEOTIDE SEQUENCE [LARGE SCALE GENOMIC DNA]</scope>
    <source>
        <strain evidence="3">G3</strain>
    </source>
</reference>
<dbReference type="PANTHER" id="PTHR24182:SF13">
    <property type="entry name" value="LD18443P"/>
    <property type="match status" value="1"/>
</dbReference>
<dbReference type="AlphaFoldDB" id="A2DU76"/>
<dbReference type="InterPro" id="IPR002110">
    <property type="entry name" value="Ankyrin_rpt"/>
</dbReference>
<dbReference type="InterPro" id="IPR020683">
    <property type="entry name" value="DUF3447"/>
</dbReference>
<evidence type="ECO:0000313" key="3">
    <source>
        <dbReference type="EMBL" id="EAY16069.1"/>
    </source>
</evidence>